<accession>A0A1T5AB94</accession>
<name>A0A1T5AB94_9BACT</name>
<keyword evidence="1 3" id="KW-0238">DNA-binding</keyword>
<dbReference type="SUPFAM" id="SSF47729">
    <property type="entry name" value="IHF-like DNA-binding proteins"/>
    <property type="match status" value="1"/>
</dbReference>
<protein>
    <submittedName>
        <fullName evidence="3">DNA-binding protein, histone-like, putative</fullName>
    </submittedName>
</protein>
<evidence type="ECO:0000313" key="4">
    <source>
        <dbReference type="Proteomes" id="UP000190852"/>
    </source>
</evidence>
<dbReference type="Pfam" id="PF18291">
    <property type="entry name" value="HU-HIG"/>
    <property type="match status" value="1"/>
</dbReference>
<sequence>MAINYLMEECSRNLATSTRKGLIPRVYRKMNITIGKLVSRLAGGSHIRKTELKLAIELVREQIILELLDGNSVTLDEFGTFSVSAATDKAVTNPDEIRSASIYVKNVNFIPSPRLMKRMETARFERKTK</sequence>
<gene>
    <name evidence="3" type="ORF">SAMN05660349_00564</name>
</gene>
<evidence type="ECO:0000256" key="1">
    <source>
        <dbReference type="ARBA" id="ARBA00023125"/>
    </source>
</evidence>
<organism evidence="3 4">
    <name type="scientific">Parabacteroides chartae</name>
    <dbReference type="NCBI Taxonomy" id="1037355"/>
    <lineage>
        <taxon>Bacteria</taxon>
        <taxon>Pseudomonadati</taxon>
        <taxon>Bacteroidota</taxon>
        <taxon>Bacteroidia</taxon>
        <taxon>Bacteroidales</taxon>
        <taxon>Tannerellaceae</taxon>
        <taxon>Parabacteroides</taxon>
    </lineage>
</organism>
<dbReference type="InterPro" id="IPR041607">
    <property type="entry name" value="HU-HIG"/>
</dbReference>
<dbReference type="GO" id="GO:0003677">
    <property type="term" value="F:DNA binding"/>
    <property type="evidence" value="ECO:0007669"/>
    <property type="project" value="UniProtKB-KW"/>
</dbReference>
<dbReference type="RefSeq" id="WP_079682288.1">
    <property type="nucleotide sequence ID" value="NZ_FUYQ01000003.1"/>
</dbReference>
<dbReference type="Proteomes" id="UP000190852">
    <property type="component" value="Unassembled WGS sequence"/>
</dbReference>
<feature type="domain" description="HU" evidence="2">
    <location>
        <begin position="1"/>
        <end position="126"/>
    </location>
</feature>
<keyword evidence="4" id="KW-1185">Reference proteome</keyword>
<evidence type="ECO:0000259" key="2">
    <source>
        <dbReference type="Pfam" id="PF18291"/>
    </source>
</evidence>
<dbReference type="AlphaFoldDB" id="A0A1T5AB94"/>
<proteinExistence type="predicted"/>
<evidence type="ECO:0000313" key="3">
    <source>
        <dbReference type="EMBL" id="SKB32200.1"/>
    </source>
</evidence>
<dbReference type="InterPro" id="IPR010992">
    <property type="entry name" value="IHF-like_DNA-bd_dom_sf"/>
</dbReference>
<dbReference type="Gene3D" id="4.10.520.10">
    <property type="entry name" value="IHF-like DNA-binding proteins"/>
    <property type="match status" value="1"/>
</dbReference>
<dbReference type="EMBL" id="FUYQ01000003">
    <property type="protein sequence ID" value="SKB32200.1"/>
    <property type="molecule type" value="Genomic_DNA"/>
</dbReference>
<reference evidence="4" key="1">
    <citation type="submission" date="2017-02" db="EMBL/GenBank/DDBJ databases">
        <authorList>
            <person name="Varghese N."/>
            <person name="Submissions S."/>
        </authorList>
    </citation>
    <scope>NUCLEOTIDE SEQUENCE [LARGE SCALE GENOMIC DNA]</scope>
    <source>
        <strain evidence="4">DSM 24967</strain>
    </source>
</reference>